<evidence type="ECO:0000256" key="4">
    <source>
        <dbReference type="ARBA" id="ARBA00022531"/>
    </source>
</evidence>
<evidence type="ECO:0000313" key="13">
    <source>
        <dbReference type="EMBL" id="OGG17097.1"/>
    </source>
</evidence>
<dbReference type="InterPro" id="IPR027417">
    <property type="entry name" value="P-loop_NTPase"/>
</dbReference>
<keyword evidence="7" id="KW-0547">Nucleotide-binding</keyword>
<evidence type="ECO:0000259" key="12">
    <source>
        <dbReference type="Pfam" id="PF00485"/>
    </source>
</evidence>
<organism evidence="13 14">
    <name type="scientific">Candidatus Gottesmanbacteria bacterium RIFCSPHIGHO2_02_FULL_39_11</name>
    <dbReference type="NCBI Taxonomy" id="1798382"/>
    <lineage>
        <taxon>Bacteria</taxon>
        <taxon>Candidatus Gottesmaniibacteriota</taxon>
    </lineage>
</organism>
<accession>A0A1F5ZYH5</accession>
<comment type="caution">
    <text evidence="13">The sequence shown here is derived from an EMBL/GenBank/DDBJ whole genome shotgun (WGS) entry which is preliminary data.</text>
</comment>
<evidence type="ECO:0000256" key="3">
    <source>
        <dbReference type="ARBA" id="ARBA00012042"/>
    </source>
</evidence>
<gene>
    <name evidence="13" type="ORF">A3D77_05800</name>
</gene>
<comment type="pathway">
    <text evidence="1">Carbohydrate biosynthesis; Calvin cycle.</text>
</comment>
<keyword evidence="4" id="KW-0602">Photosynthesis</keyword>
<comment type="catalytic activity">
    <reaction evidence="11">
        <text>D-ribulose 5-phosphate + ATP = D-ribulose 1,5-bisphosphate + ADP + H(+)</text>
        <dbReference type="Rhea" id="RHEA:19365"/>
        <dbReference type="ChEBI" id="CHEBI:15378"/>
        <dbReference type="ChEBI" id="CHEBI:30616"/>
        <dbReference type="ChEBI" id="CHEBI:57870"/>
        <dbReference type="ChEBI" id="CHEBI:58121"/>
        <dbReference type="ChEBI" id="CHEBI:456216"/>
        <dbReference type="EC" id="2.7.1.19"/>
    </reaction>
</comment>
<evidence type="ECO:0000256" key="1">
    <source>
        <dbReference type="ARBA" id="ARBA00005215"/>
    </source>
</evidence>
<evidence type="ECO:0000256" key="11">
    <source>
        <dbReference type="ARBA" id="ARBA00047663"/>
    </source>
</evidence>
<dbReference type="SUPFAM" id="SSF52540">
    <property type="entry name" value="P-loop containing nucleoside triphosphate hydrolases"/>
    <property type="match status" value="1"/>
</dbReference>
<dbReference type="Pfam" id="PF00485">
    <property type="entry name" value="PRK"/>
    <property type="match status" value="1"/>
</dbReference>
<evidence type="ECO:0000256" key="10">
    <source>
        <dbReference type="ARBA" id="ARBA00031382"/>
    </source>
</evidence>
<comment type="similarity">
    <text evidence="2">Belongs to the phosphoribulokinase family.</text>
</comment>
<reference evidence="13 14" key="1">
    <citation type="journal article" date="2016" name="Nat. Commun.">
        <title>Thousands of microbial genomes shed light on interconnected biogeochemical processes in an aquifer system.</title>
        <authorList>
            <person name="Anantharaman K."/>
            <person name="Brown C.T."/>
            <person name="Hug L.A."/>
            <person name="Sharon I."/>
            <person name="Castelle C.J."/>
            <person name="Probst A.J."/>
            <person name="Thomas B.C."/>
            <person name="Singh A."/>
            <person name="Wilkins M.J."/>
            <person name="Karaoz U."/>
            <person name="Brodie E.L."/>
            <person name="Williams K.H."/>
            <person name="Hubbard S.S."/>
            <person name="Banfield J.F."/>
        </authorList>
    </citation>
    <scope>NUCLEOTIDE SEQUENCE [LARGE SCALE GENOMIC DNA]</scope>
</reference>
<keyword evidence="9" id="KW-0067">ATP-binding</keyword>
<dbReference type="Gene3D" id="3.40.50.300">
    <property type="entry name" value="P-loop containing nucleotide triphosphate hydrolases"/>
    <property type="match status" value="1"/>
</dbReference>
<dbReference type="STRING" id="1798382.A3D77_05800"/>
<dbReference type="InterPro" id="IPR006082">
    <property type="entry name" value="PRK"/>
</dbReference>
<evidence type="ECO:0000256" key="6">
    <source>
        <dbReference type="ARBA" id="ARBA00022679"/>
    </source>
</evidence>
<keyword evidence="5" id="KW-0113">Calvin cycle</keyword>
<dbReference type="AlphaFoldDB" id="A0A1F5ZYH5"/>
<dbReference type="PRINTS" id="PR00478">
    <property type="entry name" value="PHRIBLKINASE"/>
</dbReference>
<dbReference type="NCBIfam" id="NF005655">
    <property type="entry name" value="PRK07429.1"/>
    <property type="match status" value="1"/>
</dbReference>
<evidence type="ECO:0000256" key="7">
    <source>
        <dbReference type="ARBA" id="ARBA00022741"/>
    </source>
</evidence>
<dbReference type="GO" id="GO:0008974">
    <property type="term" value="F:phosphoribulokinase activity"/>
    <property type="evidence" value="ECO:0007669"/>
    <property type="project" value="UniProtKB-EC"/>
</dbReference>
<dbReference type="GO" id="GO:0005524">
    <property type="term" value="F:ATP binding"/>
    <property type="evidence" value="ECO:0007669"/>
    <property type="project" value="UniProtKB-KW"/>
</dbReference>
<dbReference type="Proteomes" id="UP000176923">
    <property type="component" value="Unassembled WGS sequence"/>
</dbReference>
<keyword evidence="8 13" id="KW-0418">Kinase</keyword>
<dbReference type="EC" id="2.7.1.19" evidence="3"/>
<evidence type="ECO:0000313" key="14">
    <source>
        <dbReference type="Proteomes" id="UP000176923"/>
    </source>
</evidence>
<dbReference type="InterPro" id="IPR006083">
    <property type="entry name" value="PRK/URK"/>
</dbReference>
<evidence type="ECO:0000256" key="8">
    <source>
        <dbReference type="ARBA" id="ARBA00022777"/>
    </source>
</evidence>
<evidence type="ECO:0000256" key="9">
    <source>
        <dbReference type="ARBA" id="ARBA00022840"/>
    </source>
</evidence>
<protein>
    <recommendedName>
        <fullName evidence="3">phosphoribulokinase</fullName>
        <ecNumber evidence="3">2.7.1.19</ecNumber>
    </recommendedName>
    <alternativeName>
        <fullName evidence="10">Phosphopentokinase</fullName>
    </alternativeName>
</protein>
<dbReference type="EMBL" id="MFJL01000003">
    <property type="protein sequence ID" value="OGG17097.1"/>
    <property type="molecule type" value="Genomic_DNA"/>
</dbReference>
<feature type="domain" description="Phosphoribulokinase/uridine kinase" evidence="12">
    <location>
        <begin position="31"/>
        <end position="206"/>
    </location>
</feature>
<evidence type="ECO:0000256" key="5">
    <source>
        <dbReference type="ARBA" id="ARBA00022567"/>
    </source>
</evidence>
<evidence type="ECO:0000256" key="2">
    <source>
        <dbReference type="ARBA" id="ARBA00009719"/>
    </source>
</evidence>
<dbReference type="GO" id="GO:0019253">
    <property type="term" value="P:reductive pentose-phosphate cycle"/>
    <property type="evidence" value="ECO:0007669"/>
    <property type="project" value="UniProtKB-KW"/>
</dbReference>
<dbReference type="PANTHER" id="PTHR10285">
    <property type="entry name" value="URIDINE KINASE"/>
    <property type="match status" value="1"/>
</dbReference>
<keyword evidence="6" id="KW-0808">Transferase</keyword>
<sequence length="349" mass="39724">MESNSTNQSVTDHPSCAILQLLLNQIKEPIIIGIAGDSGSGKTTFSNGIRQLLGPKLVKTIEADGYHKENRAQRALSDSLPLDPQANKLDLLFEHLKDLKAGKTIQVPKYNHATGDFDPPYTLTPSPIIILEGLHILYPQFLNILDFKIFCNPCREVKRQWKYQRDIKKRGHEAEKLEDEMHKREAAYKRWIDFQKTDANVIIKIFNTGLENLSGYEFTGKLPEGCFKVELIMEPAIRPLPSVLLPFDLASFMDPTYPPFLLATVPCNFWGRQAMDIHIDGVLPNKTTEALERQITSCTGIKREKIIKHEDRVSATEFTKLIIAWRFLEQIISRYGPHENLKSTPTQSQ</sequence>
<name>A0A1F5ZYH5_9BACT</name>
<proteinExistence type="inferred from homology"/>